<keyword evidence="1" id="KW-1185">Reference proteome</keyword>
<accession>A0A1I7XD44</accession>
<evidence type="ECO:0000313" key="2">
    <source>
        <dbReference type="WBParaSite" id="Hba_15453"/>
    </source>
</evidence>
<protein>
    <submittedName>
        <fullName evidence="2">30S ribosomal protein S14</fullName>
    </submittedName>
</protein>
<proteinExistence type="predicted"/>
<sequence>MTIGKGHPNKQVMSMNKKDTRLRLYAAMRDNSDRLAYIRRTSLVDSEINYERRRLRIIRGSATDVISYLPG</sequence>
<reference evidence="2" key="1">
    <citation type="submission" date="2016-11" db="UniProtKB">
        <authorList>
            <consortium name="WormBaseParasite"/>
        </authorList>
    </citation>
    <scope>IDENTIFICATION</scope>
</reference>
<dbReference type="AlphaFoldDB" id="A0A1I7XD44"/>
<dbReference type="WBParaSite" id="Hba_15453">
    <property type="protein sequence ID" value="Hba_15453"/>
    <property type="gene ID" value="Hba_15453"/>
</dbReference>
<evidence type="ECO:0000313" key="1">
    <source>
        <dbReference type="Proteomes" id="UP000095283"/>
    </source>
</evidence>
<dbReference type="Proteomes" id="UP000095283">
    <property type="component" value="Unplaced"/>
</dbReference>
<name>A0A1I7XD44_HETBA</name>
<organism evidence="1 2">
    <name type="scientific">Heterorhabditis bacteriophora</name>
    <name type="common">Entomopathogenic nematode worm</name>
    <dbReference type="NCBI Taxonomy" id="37862"/>
    <lineage>
        <taxon>Eukaryota</taxon>
        <taxon>Metazoa</taxon>
        <taxon>Ecdysozoa</taxon>
        <taxon>Nematoda</taxon>
        <taxon>Chromadorea</taxon>
        <taxon>Rhabditida</taxon>
        <taxon>Rhabditina</taxon>
        <taxon>Rhabditomorpha</taxon>
        <taxon>Strongyloidea</taxon>
        <taxon>Heterorhabditidae</taxon>
        <taxon>Heterorhabditis</taxon>
    </lineage>
</organism>